<keyword evidence="7" id="KW-0443">Lipid metabolism</keyword>
<comment type="pathway">
    <text evidence="14">Lipid metabolism; arachidonate metabolism.</text>
</comment>
<evidence type="ECO:0000256" key="9">
    <source>
        <dbReference type="ARBA" id="ARBA00023136"/>
    </source>
</evidence>
<evidence type="ECO:0000256" key="16">
    <source>
        <dbReference type="ARBA" id="ARBA00049298"/>
    </source>
</evidence>
<evidence type="ECO:0000256" key="5">
    <source>
        <dbReference type="ARBA" id="ARBA00022989"/>
    </source>
</evidence>
<dbReference type="Proteomes" id="UP001489004">
    <property type="component" value="Unassembled WGS sequence"/>
</dbReference>
<dbReference type="Pfam" id="PF01124">
    <property type="entry name" value="MAPEG"/>
    <property type="match status" value="1"/>
</dbReference>
<comment type="pathway">
    <text evidence="13">Lipid metabolism; leukotriene C4 biosynthesis.</text>
</comment>
<proteinExistence type="predicted"/>
<dbReference type="InterPro" id="IPR001129">
    <property type="entry name" value="Membr-assoc_MAPEG"/>
</dbReference>
<comment type="subcellular location">
    <subcellularLocation>
        <location evidence="1">Mitochondrion outer membrane</location>
        <topology evidence="1">Multi-pass membrane protein</topology>
    </subcellularLocation>
</comment>
<comment type="catalytic activity">
    <reaction evidence="16">
        <text>leukotriene C4 = leukotriene A4 + glutathione</text>
        <dbReference type="Rhea" id="RHEA:17617"/>
        <dbReference type="ChEBI" id="CHEBI:57463"/>
        <dbReference type="ChEBI" id="CHEBI:57925"/>
        <dbReference type="ChEBI" id="CHEBI:57973"/>
        <dbReference type="EC" id="4.4.1.20"/>
    </reaction>
    <physiologicalReaction direction="right-to-left" evidence="16">
        <dbReference type="Rhea" id="RHEA:17619"/>
    </physiologicalReaction>
</comment>
<dbReference type="SUPFAM" id="SSF161084">
    <property type="entry name" value="MAPEG domain-like"/>
    <property type="match status" value="1"/>
</dbReference>
<reference evidence="22 23" key="1">
    <citation type="journal article" date="2024" name="Nat. Commun.">
        <title>Phylogenomics reveals the evolutionary origins of lichenization in chlorophyte algae.</title>
        <authorList>
            <person name="Puginier C."/>
            <person name="Libourel C."/>
            <person name="Otte J."/>
            <person name="Skaloud P."/>
            <person name="Haon M."/>
            <person name="Grisel S."/>
            <person name="Petersen M."/>
            <person name="Berrin J.G."/>
            <person name="Delaux P.M."/>
            <person name="Dal Grande F."/>
            <person name="Keller J."/>
        </authorList>
    </citation>
    <scope>NUCLEOTIDE SEQUENCE [LARGE SCALE GENOMIC DNA]</scope>
    <source>
        <strain evidence="22 23">SAG 2043</strain>
    </source>
</reference>
<evidence type="ECO:0000256" key="6">
    <source>
        <dbReference type="ARBA" id="ARBA00023002"/>
    </source>
</evidence>
<evidence type="ECO:0000256" key="14">
    <source>
        <dbReference type="ARBA" id="ARBA00037916"/>
    </source>
</evidence>
<dbReference type="GO" id="GO:0005635">
    <property type="term" value="C:nuclear envelope"/>
    <property type="evidence" value="ECO:0007669"/>
    <property type="project" value="TreeGrafter"/>
</dbReference>
<dbReference type="PANTHER" id="PTHR10250:SF26">
    <property type="entry name" value="GLUTATHIONE S-TRANSFERASE 3, MITOCHONDRIAL"/>
    <property type="match status" value="1"/>
</dbReference>
<dbReference type="Gene3D" id="1.20.120.550">
    <property type="entry name" value="Membrane associated eicosanoid/glutathione metabolism-like domain"/>
    <property type="match status" value="1"/>
</dbReference>
<evidence type="ECO:0000256" key="18">
    <source>
        <dbReference type="ARBA" id="ARBA00069748"/>
    </source>
</evidence>
<comment type="caution">
    <text evidence="22">The sequence shown here is derived from an EMBL/GenBank/DDBJ whole genome shotgun (WGS) entry which is preliminary data.</text>
</comment>
<evidence type="ECO:0000256" key="19">
    <source>
        <dbReference type="ARBA" id="ARBA00075145"/>
    </source>
</evidence>
<evidence type="ECO:0000256" key="7">
    <source>
        <dbReference type="ARBA" id="ARBA00023098"/>
    </source>
</evidence>
<evidence type="ECO:0000256" key="11">
    <source>
        <dbReference type="ARBA" id="ARBA00023239"/>
    </source>
</evidence>
<feature type="transmembrane region" description="Helical" evidence="21">
    <location>
        <begin position="81"/>
        <end position="103"/>
    </location>
</feature>
<keyword evidence="6" id="KW-0560">Oxidoreductase</keyword>
<keyword evidence="11" id="KW-0456">Lyase</keyword>
<evidence type="ECO:0000313" key="22">
    <source>
        <dbReference type="EMBL" id="KAK9814815.1"/>
    </source>
</evidence>
<accession>A0AAW1PYB7</accession>
<keyword evidence="8" id="KW-0496">Mitochondrion</keyword>
<evidence type="ECO:0000256" key="4">
    <source>
        <dbReference type="ARBA" id="ARBA00022787"/>
    </source>
</evidence>
<evidence type="ECO:0000256" key="12">
    <source>
        <dbReference type="ARBA" id="ARBA00023288"/>
    </source>
</evidence>
<evidence type="ECO:0000256" key="2">
    <source>
        <dbReference type="ARBA" id="ARBA00022679"/>
    </source>
</evidence>
<dbReference type="GO" id="GO:0005741">
    <property type="term" value="C:mitochondrial outer membrane"/>
    <property type="evidence" value="ECO:0007669"/>
    <property type="project" value="UniProtKB-SubCell"/>
</dbReference>
<keyword evidence="3 21" id="KW-0812">Transmembrane</keyword>
<evidence type="ECO:0000256" key="13">
    <source>
        <dbReference type="ARBA" id="ARBA00037884"/>
    </source>
</evidence>
<organism evidence="22 23">
    <name type="scientific">[Myrmecia] bisecta</name>
    <dbReference type="NCBI Taxonomy" id="41462"/>
    <lineage>
        <taxon>Eukaryota</taxon>
        <taxon>Viridiplantae</taxon>
        <taxon>Chlorophyta</taxon>
        <taxon>core chlorophytes</taxon>
        <taxon>Trebouxiophyceae</taxon>
        <taxon>Trebouxiales</taxon>
        <taxon>Trebouxiaceae</taxon>
        <taxon>Myrmecia</taxon>
    </lineage>
</organism>
<keyword evidence="2" id="KW-0808">Transferase</keyword>
<evidence type="ECO:0000256" key="3">
    <source>
        <dbReference type="ARBA" id="ARBA00022692"/>
    </source>
</evidence>
<dbReference type="InterPro" id="IPR050997">
    <property type="entry name" value="MAPEG"/>
</dbReference>
<keyword evidence="23" id="KW-1185">Reference proteome</keyword>
<dbReference type="FunFam" id="1.20.120.550:FF:000004">
    <property type="entry name" value="Microsomal glutathione S-transferase 3"/>
    <property type="match status" value="1"/>
</dbReference>
<dbReference type="GO" id="GO:0006629">
    <property type="term" value="P:lipid metabolic process"/>
    <property type="evidence" value="ECO:0007669"/>
    <property type="project" value="UniProtKB-KW"/>
</dbReference>
<evidence type="ECO:0000256" key="15">
    <source>
        <dbReference type="ARBA" id="ARBA00039056"/>
    </source>
</evidence>
<keyword evidence="10" id="KW-0564">Palmitate</keyword>
<feature type="transmembrane region" description="Helical" evidence="21">
    <location>
        <begin position="123"/>
        <end position="147"/>
    </location>
</feature>
<evidence type="ECO:0000256" key="21">
    <source>
        <dbReference type="SAM" id="Phobius"/>
    </source>
</evidence>
<dbReference type="EMBL" id="JALJOR010000007">
    <property type="protein sequence ID" value="KAK9814815.1"/>
    <property type="molecule type" value="Genomic_DNA"/>
</dbReference>
<evidence type="ECO:0000256" key="1">
    <source>
        <dbReference type="ARBA" id="ARBA00004374"/>
    </source>
</evidence>
<name>A0AAW1PYB7_9CHLO</name>
<feature type="transmembrane region" description="Helical" evidence="21">
    <location>
        <begin position="18"/>
        <end position="36"/>
    </location>
</feature>
<keyword evidence="9 21" id="KW-0472">Membrane</keyword>
<dbReference type="GO" id="GO:0004602">
    <property type="term" value="F:glutathione peroxidase activity"/>
    <property type="evidence" value="ECO:0007669"/>
    <property type="project" value="TreeGrafter"/>
</dbReference>
<keyword evidence="4" id="KW-1000">Mitochondrion outer membrane</keyword>
<sequence length="150" mass="16816">MALVDVQHGLTLRPEHGYVLLVLLFAILSQGTWMGFKVIDARRRYKVKFPNLYANKSHPDAHAFNCVQRGHQNTLEIMPSFLVLLVVAGYKFPVTAAIAGFLYCLGRIVYFKGYATGDPEKRLRGSFAFLGLFTLMGCIAYWAILLLTGN</sequence>
<dbReference type="PANTHER" id="PTHR10250">
    <property type="entry name" value="MICROSOMAL GLUTATHIONE S-TRANSFERASE"/>
    <property type="match status" value="1"/>
</dbReference>
<dbReference type="AlphaFoldDB" id="A0AAW1PYB7"/>
<dbReference type="EC" id="4.4.1.20" evidence="15"/>
<dbReference type="InterPro" id="IPR023352">
    <property type="entry name" value="MAPEG-like_dom_sf"/>
</dbReference>
<keyword evidence="12" id="KW-0449">Lipoprotein</keyword>
<evidence type="ECO:0000256" key="8">
    <source>
        <dbReference type="ARBA" id="ARBA00023128"/>
    </source>
</evidence>
<dbReference type="GO" id="GO:0005783">
    <property type="term" value="C:endoplasmic reticulum"/>
    <property type="evidence" value="ECO:0007669"/>
    <property type="project" value="TreeGrafter"/>
</dbReference>
<evidence type="ECO:0000313" key="23">
    <source>
        <dbReference type="Proteomes" id="UP001489004"/>
    </source>
</evidence>
<comment type="catalytic activity">
    <reaction evidence="17">
        <text>15-deoxy-Delta(12,14)-prostaglandin J2 + glutathione = 15-deoxy-Delta(12,14)-prostaglandin J2-S-(R)-glutathione</text>
        <dbReference type="Rhea" id="RHEA:75963"/>
        <dbReference type="ChEBI" id="CHEBI:57925"/>
        <dbReference type="ChEBI" id="CHEBI:85236"/>
        <dbReference type="ChEBI" id="CHEBI:194498"/>
    </reaction>
    <physiologicalReaction direction="left-to-right" evidence="17">
        <dbReference type="Rhea" id="RHEA:75964"/>
    </physiologicalReaction>
</comment>
<keyword evidence="5 21" id="KW-1133">Transmembrane helix</keyword>
<evidence type="ECO:0000256" key="20">
    <source>
        <dbReference type="ARBA" id="ARBA00076908"/>
    </source>
</evidence>
<protein>
    <recommendedName>
        <fullName evidence="18">Glutathione S-transferase 3, mitochondrial</fullName>
        <ecNumber evidence="15">4.4.1.20</ecNumber>
    </recommendedName>
    <alternativeName>
        <fullName evidence="19">Glutathione peroxidase MGST3</fullName>
    </alternativeName>
    <alternativeName>
        <fullName evidence="20">LTC4 synthase MGST3</fullName>
    </alternativeName>
</protein>
<dbReference type="GO" id="GO:0006691">
    <property type="term" value="P:leukotriene metabolic process"/>
    <property type="evidence" value="ECO:0007669"/>
    <property type="project" value="UniProtKB-ARBA"/>
</dbReference>
<evidence type="ECO:0000256" key="17">
    <source>
        <dbReference type="ARBA" id="ARBA00051411"/>
    </source>
</evidence>
<dbReference type="GO" id="GO:0004464">
    <property type="term" value="F:leukotriene-C4 synthase activity"/>
    <property type="evidence" value="ECO:0007669"/>
    <property type="project" value="UniProtKB-EC"/>
</dbReference>
<dbReference type="GO" id="GO:0004364">
    <property type="term" value="F:glutathione transferase activity"/>
    <property type="evidence" value="ECO:0007669"/>
    <property type="project" value="TreeGrafter"/>
</dbReference>
<gene>
    <name evidence="22" type="ORF">WJX72_011943</name>
</gene>
<evidence type="ECO:0000256" key="10">
    <source>
        <dbReference type="ARBA" id="ARBA00023139"/>
    </source>
</evidence>